<dbReference type="Gene3D" id="1.20.58.340">
    <property type="entry name" value="Magnesium transport protein CorA, transmembrane region"/>
    <property type="match status" value="2"/>
</dbReference>
<dbReference type="GO" id="GO:0015095">
    <property type="term" value="F:magnesium ion transmembrane transporter activity"/>
    <property type="evidence" value="ECO:0007669"/>
    <property type="project" value="TreeGrafter"/>
</dbReference>
<dbReference type="GO" id="GO:0005886">
    <property type="term" value="C:plasma membrane"/>
    <property type="evidence" value="ECO:0007669"/>
    <property type="project" value="UniProtKB-SubCell"/>
</dbReference>
<feature type="transmembrane region" description="Helical" evidence="13">
    <location>
        <begin position="350"/>
        <end position="370"/>
    </location>
</feature>
<keyword evidence="6" id="KW-0460">Magnesium</keyword>
<comment type="catalytic activity">
    <reaction evidence="10">
        <text>Mg(2+)(in) = Mg(2+)(out)</text>
        <dbReference type="Rhea" id="RHEA:29827"/>
        <dbReference type="ChEBI" id="CHEBI:18420"/>
    </reaction>
</comment>
<reference evidence="14" key="2">
    <citation type="submission" date="2020-09" db="EMBL/GenBank/DDBJ databases">
        <authorList>
            <person name="Sun Q."/>
            <person name="Ohkuma M."/>
        </authorList>
    </citation>
    <scope>NUCLEOTIDE SEQUENCE</scope>
    <source>
        <strain evidence="14">JCM 4386</strain>
    </source>
</reference>
<dbReference type="EMBL" id="BMTL01000032">
    <property type="protein sequence ID" value="GGS15586.1"/>
    <property type="molecule type" value="Genomic_DNA"/>
</dbReference>
<dbReference type="PANTHER" id="PTHR46494:SF1">
    <property type="entry name" value="CORA FAMILY METAL ION TRANSPORTER (EUROFUNG)"/>
    <property type="match status" value="1"/>
</dbReference>
<evidence type="ECO:0000256" key="2">
    <source>
        <dbReference type="ARBA" id="ARBA00009765"/>
    </source>
</evidence>
<proteinExistence type="inferred from homology"/>
<dbReference type="SUPFAM" id="SSF144083">
    <property type="entry name" value="Magnesium transport protein CorA, transmembrane region"/>
    <property type="match status" value="1"/>
</dbReference>
<evidence type="ECO:0000313" key="14">
    <source>
        <dbReference type="EMBL" id="GGS15586.1"/>
    </source>
</evidence>
<name>A0A918L7E5_9ACTN</name>
<dbReference type="AlphaFoldDB" id="A0A918L7E5"/>
<dbReference type="InterPro" id="IPR045863">
    <property type="entry name" value="CorA_TM1_TM2"/>
</dbReference>
<evidence type="ECO:0000256" key="8">
    <source>
        <dbReference type="ARBA" id="ARBA00023065"/>
    </source>
</evidence>
<reference evidence="14" key="1">
    <citation type="journal article" date="2014" name="Int. J. Syst. Evol. Microbiol.">
        <title>Complete genome sequence of Corynebacterium casei LMG S-19264T (=DSM 44701T), isolated from a smear-ripened cheese.</title>
        <authorList>
            <consortium name="US DOE Joint Genome Institute (JGI-PGF)"/>
            <person name="Walter F."/>
            <person name="Albersmeier A."/>
            <person name="Kalinowski J."/>
            <person name="Ruckert C."/>
        </authorList>
    </citation>
    <scope>NUCLEOTIDE SEQUENCE</scope>
    <source>
        <strain evidence="14">JCM 4386</strain>
    </source>
</reference>
<keyword evidence="15" id="KW-1185">Reference proteome</keyword>
<keyword evidence="5 13" id="KW-0812">Transmembrane</keyword>
<evidence type="ECO:0000256" key="5">
    <source>
        <dbReference type="ARBA" id="ARBA00022692"/>
    </source>
</evidence>
<comment type="similarity">
    <text evidence="2">Belongs to the CorA metal ion transporter (MIT) (TC 1.A.35) family.</text>
</comment>
<dbReference type="Gene3D" id="3.30.460.20">
    <property type="entry name" value="CorA soluble domain-like"/>
    <property type="match status" value="1"/>
</dbReference>
<dbReference type="GO" id="GO:0015087">
    <property type="term" value="F:cobalt ion transmembrane transporter activity"/>
    <property type="evidence" value="ECO:0007669"/>
    <property type="project" value="TreeGrafter"/>
</dbReference>
<sequence>MSMIRDLRAVVRPARPSLRKGGGRMDNGAYDTTRDPGTPSAVVDCAVYRDGSRVVFPQAPTPQEAMRQVRRDGGFVWIGLHEPTEAEFAGIASEFGLHPLAVEDAVQAHQRPKLERYDDSLFTVFKTIHYVEHDRLTANSEVVETGEVMCFTGKDFFITVRHGGQGSLRALRHRLQDDPELLAKGPSAVLHAIADHVVDGYIAVADAVQDDIDEVETEVFSPGRKGTPRGTDASRIYQLKREVLEFKRAVSPLLRPMQLLSERPMRLVDPDIQKYFRDVADHLARVQEQVIGFDELLNSILQANLAQASVAQNEDMRKITSWAAIIAVPTMVCGVYGMNFDYMPELHWKYGYPVVMSAMVALCVGIHRTLKRNGWL</sequence>
<evidence type="ECO:0000256" key="13">
    <source>
        <dbReference type="SAM" id="Phobius"/>
    </source>
</evidence>
<comment type="function">
    <text evidence="11">Mediates influx of magnesium ions. Alternates between open and closed states. Activated by low cytoplasmic Mg(2+) levels. Inactive when cytoplasmic Mg(2+) levels are high.</text>
</comment>
<keyword evidence="8" id="KW-0406">Ion transport</keyword>
<dbReference type="GO" id="GO:0000287">
    <property type="term" value="F:magnesium ion binding"/>
    <property type="evidence" value="ECO:0007669"/>
    <property type="project" value="TreeGrafter"/>
</dbReference>
<dbReference type="InterPro" id="IPR002523">
    <property type="entry name" value="MgTranspt_CorA/ZnTranspt_ZntB"/>
</dbReference>
<evidence type="ECO:0000313" key="15">
    <source>
        <dbReference type="Proteomes" id="UP000606194"/>
    </source>
</evidence>
<evidence type="ECO:0000256" key="9">
    <source>
        <dbReference type="ARBA" id="ARBA00023136"/>
    </source>
</evidence>
<keyword evidence="9 13" id="KW-0472">Membrane</keyword>
<dbReference type="FunFam" id="3.30.460.20:FF:000004">
    <property type="entry name" value="Magnesium transport protein CorA"/>
    <property type="match status" value="1"/>
</dbReference>
<dbReference type="RefSeq" id="WP_190152780.1">
    <property type="nucleotide sequence ID" value="NZ_BMTL01000032.1"/>
</dbReference>
<dbReference type="InterPro" id="IPR045861">
    <property type="entry name" value="CorA_cytoplasmic_dom"/>
</dbReference>
<evidence type="ECO:0000256" key="4">
    <source>
        <dbReference type="ARBA" id="ARBA00022475"/>
    </source>
</evidence>
<organism evidence="14 15">
    <name type="scientific">Streptomyces humidus</name>
    <dbReference type="NCBI Taxonomy" id="52259"/>
    <lineage>
        <taxon>Bacteria</taxon>
        <taxon>Bacillati</taxon>
        <taxon>Actinomycetota</taxon>
        <taxon>Actinomycetes</taxon>
        <taxon>Kitasatosporales</taxon>
        <taxon>Streptomycetaceae</taxon>
        <taxon>Streptomyces</taxon>
    </lineage>
</organism>
<dbReference type="FunFam" id="1.20.58.340:FF:000017">
    <property type="entry name" value="Magnesium transport protein CorA"/>
    <property type="match status" value="1"/>
</dbReference>
<accession>A0A918L7E5</accession>
<comment type="caution">
    <text evidence="14">The sequence shown here is derived from an EMBL/GenBank/DDBJ whole genome shotgun (WGS) entry which is preliminary data.</text>
</comment>
<evidence type="ECO:0000256" key="11">
    <source>
        <dbReference type="ARBA" id="ARBA00045497"/>
    </source>
</evidence>
<dbReference type="FunFam" id="1.20.58.340:FF:000004">
    <property type="entry name" value="Magnesium transport protein CorA"/>
    <property type="match status" value="1"/>
</dbReference>
<dbReference type="Proteomes" id="UP000606194">
    <property type="component" value="Unassembled WGS sequence"/>
</dbReference>
<evidence type="ECO:0000256" key="12">
    <source>
        <dbReference type="SAM" id="MobiDB-lite"/>
    </source>
</evidence>
<evidence type="ECO:0000256" key="7">
    <source>
        <dbReference type="ARBA" id="ARBA00022989"/>
    </source>
</evidence>
<dbReference type="PANTHER" id="PTHR46494">
    <property type="entry name" value="CORA FAMILY METAL ION TRANSPORTER (EUROFUNG)"/>
    <property type="match status" value="1"/>
</dbReference>
<comment type="subcellular location">
    <subcellularLocation>
        <location evidence="1">Cell membrane</location>
        <topology evidence="1">Multi-pass membrane protein</topology>
    </subcellularLocation>
</comment>
<evidence type="ECO:0000256" key="6">
    <source>
        <dbReference type="ARBA" id="ARBA00022842"/>
    </source>
</evidence>
<evidence type="ECO:0000256" key="10">
    <source>
        <dbReference type="ARBA" id="ARBA00034269"/>
    </source>
</evidence>
<feature type="region of interest" description="Disordered" evidence="12">
    <location>
        <begin position="15"/>
        <end position="36"/>
    </location>
</feature>
<dbReference type="Pfam" id="PF01544">
    <property type="entry name" value="CorA"/>
    <property type="match status" value="1"/>
</dbReference>
<keyword evidence="7 13" id="KW-1133">Transmembrane helix</keyword>
<feature type="transmembrane region" description="Helical" evidence="13">
    <location>
        <begin position="319"/>
        <end position="338"/>
    </location>
</feature>
<dbReference type="SUPFAM" id="SSF143865">
    <property type="entry name" value="CorA soluble domain-like"/>
    <property type="match status" value="1"/>
</dbReference>
<gene>
    <name evidence="14" type="ORF">GCM10010269_63400</name>
</gene>
<protein>
    <submittedName>
        <fullName evidence="14">Magnesium transporter CorA</fullName>
    </submittedName>
</protein>
<dbReference type="GO" id="GO:0050897">
    <property type="term" value="F:cobalt ion binding"/>
    <property type="evidence" value="ECO:0007669"/>
    <property type="project" value="TreeGrafter"/>
</dbReference>
<dbReference type="CDD" id="cd12830">
    <property type="entry name" value="MtCorA-like"/>
    <property type="match status" value="1"/>
</dbReference>
<keyword evidence="4" id="KW-1003">Cell membrane</keyword>
<keyword evidence="3" id="KW-0813">Transport</keyword>
<evidence type="ECO:0000256" key="3">
    <source>
        <dbReference type="ARBA" id="ARBA00022448"/>
    </source>
</evidence>
<evidence type="ECO:0000256" key="1">
    <source>
        <dbReference type="ARBA" id="ARBA00004651"/>
    </source>
</evidence>